<reference evidence="2 3" key="1">
    <citation type="submission" date="2023-10" db="EMBL/GenBank/DDBJ databases">
        <title>Genomes of two closely related lineages of the louse Polyplax serrata with different host specificities.</title>
        <authorList>
            <person name="Martinu J."/>
            <person name="Tarabai H."/>
            <person name="Stefka J."/>
            <person name="Hypsa V."/>
        </authorList>
    </citation>
    <scope>NUCLEOTIDE SEQUENCE [LARGE SCALE GENOMIC DNA]</scope>
    <source>
        <strain evidence="2">HR10_N</strain>
    </source>
</reference>
<feature type="region of interest" description="Disordered" evidence="1">
    <location>
        <begin position="33"/>
        <end position="102"/>
    </location>
</feature>
<evidence type="ECO:0000256" key="1">
    <source>
        <dbReference type="SAM" id="MobiDB-lite"/>
    </source>
</evidence>
<protein>
    <submittedName>
        <fullName evidence="2">Uncharacterized protein</fullName>
    </submittedName>
</protein>
<evidence type="ECO:0000313" key="3">
    <source>
        <dbReference type="Proteomes" id="UP001372834"/>
    </source>
</evidence>
<dbReference type="EMBL" id="JAWJWE010000036">
    <property type="protein sequence ID" value="KAK6628219.1"/>
    <property type="molecule type" value="Genomic_DNA"/>
</dbReference>
<feature type="compositionally biased region" description="Basic and acidic residues" evidence="1">
    <location>
        <begin position="35"/>
        <end position="62"/>
    </location>
</feature>
<comment type="caution">
    <text evidence="2">The sequence shown here is derived from an EMBL/GenBank/DDBJ whole genome shotgun (WGS) entry which is preliminary data.</text>
</comment>
<dbReference type="AlphaFoldDB" id="A0AAN8NY96"/>
<feature type="compositionally biased region" description="Basic and acidic residues" evidence="1">
    <location>
        <begin position="70"/>
        <end position="86"/>
    </location>
</feature>
<dbReference type="Proteomes" id="UP001372834">
    <property type="component" value="Unassembled WGS sequence"/>
</dbReference>
<proteinExistence type="predicted"/>
<name>A0AAN8NY96_POLSC</name>
<organism evidence="2 3">
    <name type="scientific">Polyplax serrata</name>
    <name type="common">Common mouse louse</name>
    <dbReference type="NCBI Taxonomy" id="468196"/>
    <lineage>
        <taxon>Eukaryota</taxon>
        <taxon>Metazoa</taxon>
        <taxon>Ecdysozoa</taxon>
        <taxon>Arthropoda</taxon>
        <taxon>Hexapoda</taxon>
        <taxon>Insecta</taxon>
        <taxon>Pterygota</taxon>
        <taxon>Neoptera</taxon>
        <taxon>Paraneoptera</taxon>
        <taxon>Psocodea</taxon>
        <taxon>Troctomorpha</taxon>
        <taxon>Phthiraptera</taxon>
        <taxon>Anoplura</taxon>
        <taxon>Polyplacidae</taxon>
        <taxon>Polyplax</taxon>
    </lineage>
</organism>
<accession>A0AAN8NY96</accession>
<sequence>MKSRTTQIPNENVVRVHRSKHREQLCRLGKMKSHSAWEVDGRLEGDEKQKTRERKSNQKEDLEGAIINAKDGHIGPKEDKNCRERNYVGSTQGKLGPGGRSK</sequence>
<evidence type="ECO:0000313" key="2">
    <source>
        <dbReference type="EMBL" id="KAK6628219.1"/>
    </source>
</evidence>
<gene>
    <name evidence="2" type="ORF">RUM43_002031</name>
</gene>